<sequence>MSTNYEPSFISLPTLRASVIHSLVSAILIASGNAQATATVSLAAKATSVNGISEFVPASFAGFGIEPSNLFYYTGGNETNGFSIQLLQNLADYSGKPASIRVGGNTQDYMLYSETLDDYLVSLNKKTVGQGDVAPTDFYKVGPRYFEAIDRFPAGTPITFGLNMAYYQADYLDQVSAMAEAAVTKLTNTNLTSFEIGNEPNIYLSNGFRNTTNGNWTGAAYVKEWKARAQAVYSRALQPNGLSSEFFEAACTASLIDENWGIEELVTDGMQDDIEVEGVGNSTYLTSWNQHDYLYFVGQSNFSLTLEFIMGLNNTEWQFGHWADQVGVARSTGLTYHLREMGSVGPLGQAGVSDTFGAALWTLNFFLYGAAISMSGINLHMTQNSFASAFKPRTDSAGAQAIKPTYYAYTAMAQLIGSGNGTTQIARISSDTMPTAYDDYVRMYAGYGEGRLTSVVIINSLQANASNTHKSSLNVSLSLTGYEGQTLFLSYLTAPGADSTNGTVWNGMQYSDDDGTPTLLASNAVREVTIGDDGTALVSVRDSEAVIGYIGARLGTNKVLLNSTIPDDTDDSGGNSTSTGTSTTDSNKSAAAVVSVDSSPCMLAILMIAFWGCVNGHIWL</sequence>
<dbReference type="InterPro" id="IPR017853">
    <property type="entry name" value="GH"/>
</dbReference>
<dbReference type="Gene3D" id="3.20.20.80">
    <property type="entry name" value="Glycosidases"/>
    <property type="match status" value="1"/>
</dbReference>
<dbReference type="PANTHER" id="PTHR36183:SF2">
    <property type="entry name" value="BETA-GLUCURONIDASE C-TERMINAL DOMAIN-CONTAINING PROTEIN"/>
    <property type="match status" value="1"/>
</dbReference>
<comment type="caution">
    <text evidence="3">The sequence shown here is derived from an EMBL/GenBank/DDBJ whole genome shotgun (WGS) entry which is preliminary data.</text>
</comment>
<dbReference type="InterPro" id="IPR013780">
    <property type="entry name" value="Glyco_hydro_b"/>
</dbReference>
<gene>
    <name evidence="3" type="ORF">N0V93_006930</name>
</gene>
<organism evidence="3 4">
    <name type="scientific">Gnomoniopsis smithogilvyi</name>
    <dbReference type="NCBI Taxonomy" id="1191159"/>
    <lineage>
        <taxon>Eukaryota</taxon>
        <taxon>Fungi</taxon>
        <taxon>Dikarya</taxon>
        <taxon>Ascomycota</taxon>
        <taxon>Pezizomycotina</taxon>
        <taxon>Sordariomycetes</taxon>
        <taxon>Sordariomycetidae</taxon>
        <taxon>Diaporthales</taxon>
        <taxon>Gnomoniaceae</taxon>
        <taxon>Gnomoniopsis</taxon>
    </lineage>
</organism>
<dbReference type="Pfam" id="PF16862">
    <property type="entry name" value="Glyco_hydro_79C"/>
    <property type="match status" value="1"/>
</dbReference>
<feature type="compositionally biased region" description="Low complexity" evidence="1">
    <location>
        <begin position="572"/>
        <end position="589"/>
    </location>
</feature>
<evidence type="ECO:0000256" key="1">
    <source>
        <dbReference type="SAM" id="MobiDB-lite"/>
    </source>
</evidence>
<dbReference type="Proteomes" id="UP001140453">
    <property type="component" value="Unassembled WGS sequence"/>
</dbReference>
<accession>A0A9W8YQL7</accession>
<dbReference type="EMBL" id="JAPEVB010000004">
    <property type="protein sequence ID" value="KAJ4389462.1"/>
    <property type="molecule type" value="Genomic_DNA"/>
</dbReference>
<evidence type="ECO:0000259" key="2">
    <source>
        <dbReference type="Pfam" id="PF16862"/>
    </source>
</evidence>
<dbReference type="PANTHER" id="PTHR36183">
    <property type="entry name" value="BETA-GLUCURONIDASE"/>
    <property type="match status" value="1"/>
</dbReference>
<dbReference type="OrthoDB" id="5207033at2759"/>
<feature type="domain" description="Beta-glucuronidase C-terminal" evidence="2">
    <location>
        <begin position="444"/>
        <end position="547"/>
    </location>
</feature>
<proteinExistence type="predicted"/>
<feature type="region of interest" description="Disordered" evidence="1">
    <location>
        <begin position="563"/>
        <end position="589"/>
    </location>
</feature>
<dbReference type="Gene3D" id="2.60.40.1180">
    <property type="entry name" value="Golgi alpha-mannosidase II"/>
    <property type="match status" value="1"/>
</dbReference>
<evidence type="ECO:0000313" key="3">
    <source>
        <dbReference type="EMBL" id="KAJ4389462.1"/>
    </source>
</evidence>
<dbReference type="AlphaFoldDB" id="A0A9W8YQL7"/>
<dbReference type="InterPro" id="IPR031728">
    <property type="entry name" value="GlcAase_C"/>
</dbReference>
<name>A0A9W8YQL7_9PEZI</name>
<dbReference type="InterPro" id="IPR052974">
    <property type="entry name" value="GH79_Enzymes"/>
</dbReference>
<protein>
    <recommendedName>
        <fullName evidence="2">Beta-glucuronidase C-terminal domain-containing protein</fullName>
    </recommendedName>
</protein>
<dbReference type="SUPFAM" id="SSF51445">
    <property type="entry name" value="(Trans)glycosidases"/>
    <property type="match status" value="1"/>
</dbReference>
<reference evidence="3" key="1">
    <citation type="submission" date="2022-10" db="EMBL/GenBank/DDBJ databases">
        <title>Tapping the CABI collections for fungal endophytes: first genome assemblies for Collariella, Neodidymelliopsis, Ascochyta clinopodiicola, Didymella pomorum, Didymosphaeria variabile, Neocosmospora piperis and Neocucurbitaria cava.</title>
        <authorList>
            <person name="Hill R."/>
        </authorList>
    </citation>
    <scope>NUCLEOTIDE SEQUENCE</scope>
    <source>
        <strain evidence="3">IMI 355082</strain>
    </source>
</reference>
<keyword evidence="4" id="KW-1185">Reference proteome</keyword>
<evidence type="ECO:0000313" key="4">
    <source>
        <dbReference type="Proteomes" id="UP001140453"/>
    </source>
</evidence>